<evidence type="ECO:0000313" key="1">
    <source>
        <dbReference type="EMBL" id="PIN24812.1"/>
    </source>
</evidence>
<dbReference type="OrthoDB" id="207175at2759"/>
<name>A0A2G9I4X3_9LAMI</name>
<comment type="caution">
    <text evidence="1">The sequence shown here is derived from an EMBL/GenBank/DDBJ whole genome shotgun (WGS) entry which is preliminary data.</text>
</comment>
<dbReference type="AlphaFoldDB" id="A0A2G9I4X3"/>
<dbReference type="Proteomes" id="UP000231279">
    <property type="component" value="Unassembled WGS sequence"/>
</dbReference>
<accession>A0A2G9I4X3</accession>
<keyword evidence="2" id="KW-1185">Reference proteome</keyword>
<proteinExistence type="predicted"/>
<evidence type="ECO:0000313" key="2">
    <source>
        <dbReference type="Proteomes" id="UP000231279"/>
    </source>
</evidence>
<organism evidence="1 2">
    <name type="scientific">Handroanthus impetiginosus</name>
    <dbReference type="NCBI Taxonomy" id="429701"/>
    <lineage>
        <taxon>Eukaryota</taxon>
        <taxon>Viridiplantae</taxon>
        <taxon>Streptophyta</taxon>
        <taxon>Embryophyta</taxon>
        <taxon>Tracheophyta</taxon>
        <taxon>Spermatophyta</taxon>
        <taxon>Magnoliopsida</taxon>
        <taxon>eudicotyledons</taxon>
        <taxon>Gunneridae</taxon>
        <taxon>Pentapetalae</taxon>
        <taxon>asterids</taxon>
        <taxon>lamiids</taxon>
        <taxon>Lamiales</taxon>
        <taxon>Bignoniaceae</taxon>
        <taxon>Crescentiina</taxon>
        <taxon>Tabebuia alliance</taxon>
        <taxon>Handroanthus</taxon>
    </lineage>
</organism>
<protein>
    <submittedName>
        <fullName evidence="1">Uncharacterized protein</fullName>
    </submittedName>
</protein>
<gene>
    <name evidence="1" type="ORF">CDL12_02466</name>
</gene>
<dbReference type="EMBL" id="NKXS01000353">
    <property type="protein sequence ID" value="PIN24812.1"/>
    <property type="molecule type" value="Genomic_DNA"/>
</dbReference>
<sequence>MRRIAKPGCPEDIVSELKALQWSIQRAEPYELPCLGVSPAKIKHKKISALRIYEGLVLIQGNMYPLTPLLSAPFLTNYNNIDCLTNPVLWSSDISVRSY</sequence>
<reference evidence="2" key="1">
    <citation type="journal article" date="2018" name="Gigascience">
        <title>Genome assembly of the Pink Ipe (Handroanthus impetiginosus, Bignoniaceae), a highly valued, ecologically keystone Neotropical timber forest tree.</title>
        <authorList>
            <person name="Silva-Junior O.B."/>
            <person name="Grattapaglia D."/>
            <person name="Novaes E."/>
            <person name="Collevatti R.G."/>
        </authorList>
    </citation>
    <scope>NUCLEOTIDE SEQUENCE [LARGE SCALE GENOMIC DNA]</scope>
    <source>
        <strain evidence="2">cv. UFG-1</strain>
    </source>
</reference>